<evidence type="ECO:0008006" key="10">
    <source>
        <dbReference type="Google" id="ProtNLM"/>
    </source>
</evidence>
<feature type="transmembrane region" description="Helical" evidence="7">
    <location>
        <begin position="12"/>
        <end position="31"/>
    </location>
</feature>
<protein>
    <recommendedName>
        <fullName evidence="10">AEC family transporter</fullName>
    </recommendedName>
</protein>
<evidence type="ECO:0000256" key="1">
    <source>
        <dbReference type="ARBA" id="ARBA00004141"/>
    </source>
</evidence>
<evidence type="ECO:0000256" key="4">
    <source>
        <dbReference type="ARBA" id="ARBA00022692"/>
    </source>
</evidence>
<feature type="transmembrane region" description="Helical" evidence="7">
    <location>
        <begin position="138"/>
        <end position="157"/>
    </location>
</feature>
<dbReference type="InterPro" id="IPR004776">
    <property type="entry name" value="Mem_transp_PIN-like"/>
</dbReference>
<comment type="caution">
    <text evidence="8">The sequence shown here is derived from an EMBL/GenBank/DDBJ whole genome shotgun (WGS) entry which is preliminary data.</text>
</comment>
<dbReference type="AlphaFoldDB" id="A0A4Y9F564"/>
<dbReference type="PANTHER" id="PTHR36838">
    <property type="entry name" value="AUXIN EFFLUX CARRIER FAMILY PROTEIN"/>
    <property type="match status" value="1"/>
</dbReference>
<dbReference type="GO" id="GO:0055085">
    <property type="term" value="P:transmembrane transport"/>
    <property type="evidence" value="ECO:0007669"/>
    <property type="project" value="InterPro"/>
</dbReference>
<dbReference type="STRING" id="85336.A7979_10530"/>
<keyword evidence="3" id="KW-1003">Cell membrane</keyword>
<sequence length="158" mass="17124">MRARGCVRAGETGNTLIIGSALGLLVNVFNLQVPDMVMEPFRILGGAGVPLILAAFGMSLRGSKVLDTPPNQRFETVLAASFKNLLMPLVAYLLARYVFHLSESDIFAATILAALPSAQNMYNYAVRYNVATTLSRDIVLLSTLDTIPVILVISFLLH</sequence>
<feature type="transmembrane region" description="Helical" evidence="7">
    <location>
        <begin position="74"/>
        <end position="94"/>
    </location>
</feature>
<dbReference type="Proteomes" id="UP000297951">
    <property type="component" value="Unassembled WGS sequence"/>
</dbReference>
<name>A0A4Y9F564_9MICC</name>
<gene>
    <name evidence="8" type="ORF">E4U03_03515</name>
</gene>
<evidence type="ECO:0000256" key="7">
    <source>
        <dbReference type="SAM" id="Phobius"/>
    </source>
</evidence>
<dbReference type="Pfam" id="PF03547">
    <property type="entry name" value="Mem_trans"/>
    <property type="match status" value="1"/>
</dbReference>
<dbReference type="PANTHER" id="PTHR36838:SF3">
    <property type="entry name" value="TRANSPORTER AUXIN EFFLUX CARRIER EC FAMILY"/>
    <property type="match status" value="1"/>
</dbReference>
<dbReference type="GO" id="GO:0016020">
    <property type="term" value="C:membrane"/>
    <property type="evidence" value="ECO:0007669"/>
    <property type="project" value="UniProtKB-SubCell"/>
</dbReference>
<evidence type="ECO:0000256" key="2">
    <source>
        <dbReference type="ARBA" id="ARBA00022448"/>
    </source>
</evidence>
<feature type="transmembrane region" description="Helical" evidence="7">
    <location>
        <begin position="106"/>
        <end position="126"/>
    </location>
</feature>
<evidence type="ECO:0000256" key="3">
    <source>
        <dbReference type="ARBA" id="ARBA00022475"/>
    </source>
</evidence>
<keyword evidence="6 7" id="KW-0472">Membrane</keyword>
<keyword evidence="5 7" id="KW-1133">Transmembrane helix</keyword>
<evidence type="ECO:0000256" key="6">
    <source>
        <dbReference type="ARBA" id="ARBA00023136"/>
    </source>
</evidence>
<organism evidence="8 9">
    <name type="scientific">Rothia nasimurium</name>
    <dbReference type="NCBI Taxonomy" id="85336"/>
    <lineage>
        <taxon>Bacteria</taxon>
        <taxon>Bacillati</taxon>
        <taxon>Actinomycetota</taxon>
        <taxon>Actinomycetes</taxon>
        <taxon>Micrococcales</taxon>
        <taxon>Micrococcaceae</taxon>
        <taxon>Rothia</taxon>
    </lineage>
</organism>
<accession>A0A4Y9F564</accession>
<proteinExistence type="predicted"/>
<keyword evidence="2" id="KW-0813">Transport</keyword>
<comment type="subcellular location">
    <subcellularLocation>
        <location evidence="1">Membrane</location>
        <topology evidence="1">Multi-pass membrane protein</topology>
    </subcellularLocation>
</comment>
<reference evidence="8 9" key="1">
    <citation type="submission" date="2019-03" db="EMBL/GenBank/DDBJ databases">
        <title>Diversity of the mouse oral microbiome.</title>
        <authorList>
            <person name="Joseph S."/>
            <person name="Aduse-Opoku J."/>
            <person name="Curtis M."/>
            <person name="Wade W."/>
            <person name="Hashim A."/>
        </authorList>
    </citation>
    <scope>NUCLEOTIDE SEQUENCE [LARGE SCALE GENOMIC DNA]</scope>
    <source>
        <strain evidence="9">irhom_31</strain>
    </source>
</reference>
<evidence type="ECO:0000313" key="9">
    <source>
        <dbReference type="Proteomes" id="UP000297951"/>
    </source>
</evidence>
<feature type="transmembrane region" description="Helical" evidence="7">
    <location>
        <begin position="43"/>
        <end position="62"/>
    </location>
</feature>
<dbReference type="EMBL" id="SPQC01000008">
    <property type="protein sequence ID" value="TFU23419.1"/>
    <property type="molecule type" value="Genomic_DNA"/>
</dbReference>
<evidence type="ECO:0000256" key="5">
    <source>
        <dbReference type="ARBA" id="ARBA00022989"/>
    </source>
</evidence>
<evidence type="ECO:0000313" key="8">
    <source>
        <dbReference type="EMBL" id="TFU23419.1"/>
    </source>
</evidence>
<dbReference type="OrthoDB" id="5405318at2"/>
<keyword evidence="4 7" id="KW-0812">Transmembrane</keyword>